<organism evidence="1 2">
    <name type="scientific">Rhizopus delemar</name>
    <dbReference type="NCBI Taxonomy" id="936053"/>
    <lineage>
        <taxon>Eukaryota</taxon>
        <taxon>Fungi</taxon>
        <taxon>Fungi incertae sedis</taxon>
        <taxon>Mucoromycota</taxon>
        <taxon>Mucoromycotina</taxon>
        <taxon>Mucoromycetes</taxon>
        <taxon>Mucorales</taxon>
        <taxon>Mucorineae</taxon>
        <taxon>Rhizopodaceae</taxon>
        <taxon>Rhizopus</taxon>
    </lineage>
</organism>
<gene>
    <name evidence="1" type="ORF">G6F50_013053</name>
</gene>
<comment type="caution">
    <text evidence="1">The sequence shown here is derived from an EMBL/GenBank/DDBJ whole genome shotgun (WGS) entry which is preliminary data.</text>
</comment>
<evidence type="ECO:0000313" key="1">
    <source>
        <dbReference type="EMBL" id="KAG1553456.1"/>
    </source>
</evidence>
<sequence>MAAAETGLGVVLGAQTPAHRTRRIRRHQMVLLGVDVQHRQGHLRQVHRLLADPHRAVHQSIALVELLDEVTERFACQIR</sequence>
<evidence type="ECO:0000313" key="2">
    <source>
        <dbReference type="Proteomes" id="UP000740926"/>
    </source>
</evidence>
<keyword evidence="2" id="KW-1185">Reference proteome</keyword>
<dbReference type="EMBL" id="JAANIU010004726">
    <property type="protein sequence ID" value="KAG1553456.1"/>
    <property type="molecule type" value="Genomic_DNA"/>
</dbReference>
<reference evidence="1 2" key="1">
    <citation type="journal article" date="2020" name="Microb. Genom.">
        <title>Genetic diversity of clinical and environmental Mucorales isolates obtained from an investigation of mucormycosis cases among solid organ transplant recipients.</title>
        <authorList>
            <person name="Nguyen M.H."/>
            <person name="Kaul D."/>
            <person name="Muto C."/>
            <person name="Cheng S.J."/>
            <person name="Richter R.A."/>
            <person name="Bruno V.M."/>
            <person name="Liu G."/>
            <person name="Beyhan S."/>
            <person name="Sundermann A.J."/>
            <person name="Mounaud S."/>
            <person name="Pasculle A.W."/>
            <person name="Nierman W.C."/>
            <person name="Driscoll E."/>
            <person name="Cumbie R."/>
            <person name="Clancy C.J."/>
            <person name="Dupont C.L."/>
        </authorList>
    </citation>
    <scope>NUCLEOTIDE SEQUENCE [LARGE SCALE GENOMIC DNA]</scope>
    <source>
        <strain evidence="1 2">GL24</strain>
    </source>
</reference>
<protein>
    <submittedName>
        <fullName evidence="1">Uncharacterized protein</fullName>
    </submittedName>
</protein>
<accession>A0A9P6YPH7</accession>
<proteinExistence type="predicted"/>
<dbReference type="AlphaFoldDB" id="A0A9P6YPH7"/>
<name>A0A9P6YPH7_9FUNG</name>
<dbReference type="Proteomes" id="UP000740926">
    <property type="component" value="Unassembled WGS sequence"/>
</dbReference>